<accession>A0A840KKJ3</accession>
<dbReference type="Pfam" id="PF14082">
    <property type="entry name" value="SduA_C"/>
    <property type="match status" value="1"/>
</dbReference>
<dbReference type="Proteomes" id="UP000592180">
    <property type="component" value="Unassembled WGS sequence"/>
</dbReference>
<protein>
    <recommendedName>
        <fullName evidence="1">Shedu protein SduA C-terminal domain-containing protein</fullName>
    </recommendedName>
</protein>
<name>A0A840KKJ3_9FLAO</name>
<evidence type="ECO:0000313" key="3">
    <source>
        <dbReference type="Proteomes" id="UP000592180"/>
    </source>
</evidence>
<keyword evidence="3" id="KW-1185">Reference proteome</keyword>
<organism evidence="2 3">
    <name type="scientific">Chryseobacterium defluvii</name>
    <dbReference type="NCBI Taxonomy" id="160396"/>
    <lineage>
        <taxon>Bacteria</taxon>
        <taxon>Pseudomonadati</taxon>
        <taxon>Bacteroidota</taxon>
        <taxon>Flavobacteriia</taxon>
        <taxon>Flavobacteriales</taxon>
        <taxon>Weeksellaceae</taxon>
        <taxon>Chryseobacterium group</taxon>
        <taxon>Chryseobacterium</taxon>
    </lineage>
</organism>
<dbReference type="AlphaFoldDB" id="A0A840KKJ3"/>
<dbReference type="RefSeq" id="WP_184191869.1">
    <property type="nucleotide sequence ID" value="NZ_JACHLE010000007.1"/>
</dbReference>
<gene>
    <name evidence="2" type="ORF">HNP38_003514</name>
</gene>
<proteinExistence type="predicted"/>
<dbReference type="EMBL" id="JACHLE010000007">
    <property type="protein sequence ID" value="MBB4808174.1"/>
    <property type="molecule type" value="Genomic_DNA"/>
</dbReference>
<sequence>MSIIKEDNNLILCVELNDDFFYQENFRNKLNNYQSVKLYNTFRLNATFLIRQETIDYFENYFFKIGEIVDDNFYLIDKRIFETKNNFLFQKNMEIDIDYFIAPNSISILRHIDNLIAHDVIIGNSTDSNIFNIPEAEYINLLESFPTTYELQKYRQKRVAGSIADFVDLKKDANQTYLNYLNKKLHKRNDVTLNKLFDFEENKYRIIYDKLSNMLLHEANYKESDWQKEIIKIILIIYPKYLAVGEKIYFNTRKGKRKFLDLCLVDYTGKVDIIEIKKPYNIPIFSRSTYRDNYFPSREISGTIMQLEKYIYHLDKLSQQQIESMKKRYFKDYDFEFDMISPKGFIIAGRTKNFTSEQIHDFEILKRKYSNIIDFLSYDDLLARIKSILQKFEKL</sequence>
<feature type="domain" description="Shedu protein SduA C-terminal" evidence="1">
    <location>
        <begin position="221"/>
        <end position="382"/>
    </location>
</feature>
<dbReference type="InterPro" id="IPR025359">
    <property type="entry name" value="SduA_C"/>
</dbReference>
<comment type="caution">
    <text evidence="2">The sequence shown here is derived from an EMBL/GenBank/DDBJ whole genome shotgun (WGS) entry which is preliminary data.</text>
</comment>
<evidence type="ECO:0000313" key="2">
    <source>
        <dbReference type="EMBL" id="MBB4808174.1"/>
    </source>
</evidence>
<evidence type="ECO:0000259" key="1">
    <source>
        <dbReference type="Pfam" id="PF14082"/>
    </source>
</evidence>
<reference evidence="2 3" key="1">
    <citation type="submission" date="2020-08" db="EMBL/GenBank/DDBJ databases">
        <title>Functional genomics of gut bacteria from endangered species of beetles.</title>
        <authorList>
            <person name="Carlos-Shanley C."/>
        </authorList>
    </citation>
    <scope>NUCLEOTIDE SEQUENCE [LARGE SCALE GENOMIC DNA]</scope>
    <source>
        <strain evidence="2 3">S00151</strain>
    </source>
</reference>